<dbReference type="EMBL" id="CAMXCT030006505">
    <property type="protein sequence ID" value="CAL4802191.1"/>
    <property type="molecule type" value="Genomic_DNA"/>
</dbReference>
<feature type="compositionally biased region" description="Low complexity" evidence="1">
    <location>
        <begin position="273"/>
        <end position="295"/>
    </location>
</feature>
<evidence type="ECO:0000313" key="4">
    <source>
        <dbReference type="Proteomes" id="UP001152797"/>
    </source>
</evidence>
<comment type="caution">
    <text evidence="2">The sequence shown here is derived from an EMBL/GenBank/DDBJ whole genome shotgun (WGS) entry which is preliminary data.</text>
</comment>
<protein>
    <submittedName>
        <fullName evidence="2">Uncharacterized protein</fullName>
    </submittedName>
</protein>
<organism evidence="2">
    <name type="scientific">Cladocopium goreaui</name>
    <dbReference type="NCBI Taxonomy" id="2562237"/>
    <lineage>
        <taxon>Eukaryota</taxon>
        <taxon>Sar</taxon>
        <taxon>Alveolata</taxon>
        <taxon>Dinophyceae</taxon>
        <taxon>Suessiales</taxon>
        <taxon>Symbiodiniaceae</taxon>
        <taxon>Cladocopium</taxon>
    </lineage>
</organism>
<name>A0A9P1GL50_9DINO</name>
<evidence type="ECO:0000313" key="2">
    <source>
        <dbReference type="EMBL" id="CAI4014879.1"/>
    </source>
</evidence>
<dbReference type="OrthoDB" id="10633511at2759"/>
<dbReference type="EMBL" id="CAMXCT010006505">
    <property type="protein sequence ID" value="CAI4014879.1"/>
    <property type="molecule type" value="Genomic_DNA"/>
</dbReference>
<feature type="region of interest" description="Disordered" evidence="1">
    <location>
        <begin position="159"/>
        <end position="191"/>
    </location>
</feature>
<dbReference type="Proteomes" id="UP001152797">
    <property type="component" value="Unassembled WGS sequence"/>
</dbReference>
<dbReference type="AlphaFoldDB" id="A0A9P1GL50"/>
<gene>
    <name evidence="2" type="ORF">C1SCF055_LOCUS39742</name>
</gene>
<proteinExistence type="predicted"/>
<reference evidence="2" key="1">
    <citation type="submission" date="2022-10" db="EMBL/GenBank/DDBJ databases">
        <authorList>
            <person name="Chen Y."/>
            <person name="Dougan E. K."/>
            <person name="Chan C."/>
            <person name="Rhodes N."/>
            <person name="Thang M."/>
        </authorList>
    </citation>
    <scope>NUCLEOTIDE SEQUENCE</scope>
</reference>
<evidence type="ECO:0000313" key="3">
    <source>
        <dbReference type="EMBL" id="CAL4802191.1"/>
    </source>
</evidence>
<sequence>MKINSTTHRKMWMKFLRFRKNKKKMRLCPSQMVAALQSEDQRQKIFADFVKVGGNVEHLVLKYEAGLTESQASNIKWIQDPELPDDEEEKLFFTMINLDMSNITEVRRLTKLEMEGCINQAGLDEFVKAGGVLDPNAQLKLSDFTGKGGCEKLASAMGSLQQPKTGKGQRRNQQQQGEPTKVEPQTPLQKAQNAAFKLKPIKMSSDLINQLSAVAVKLEECATALQDLIGKKKSKTKHYVGVITEVNKYTEMARERLELSKALLRASDKARSTPKAKAAPKAAPSAAGSAKPRNN</sequence>
<keyword evidence="4" id="KW-1185">Reference proteome</keyword>
<feature type="region of interest" description="Disordered" evidence="1">
    <location>
        <begin position="266"/>
        <end position="295"/>
    </location>
</feature>
<evidence type="ECO:0000256" key="1">
    <source>
        <dbReference type="SAM" id="MobiDB-lite"/>
    </source>
</evidence>
<reference evidence="3 4" key="2">
    <citation type="submission" date="2024-05" db="EMBL/GenBank/DDBJ databases">
        <authorList>
            <person name="Chen Y."/>
            <person name="Shah S."/>
            <person name="Dougan E. K."/>
            <person name="Thang M."/>
            <person name="Chan C."/>
        </authorList>
    </citation>
    <scope>NUCLEOTIDE SEQUENCE [LARGE SCALE GENOMIC DNA]</scope>
</reference>
<accession>A0A9P1GL50</accession>
<dbReference type="EMBL" id="CAMXCT020006505">
    <property type="protein sequence ID" value="CAL1168254.1"/>
    <property type="molecule type" value="Genomic_DNA"/>
</dbReference>